<name>A0A419R3E3_9SPHN</name>
<dbReference type="Gene3D" id="3.40.190.290">
    <property type="match status" value="1"/>
</dbReference>
<dbReference type="GO" id="GO:0003700">
    <property type="term" value="F:DNA-binding transcription factor activity"/>
    <property type="evidence" value="ECO:0007669"/>
    <property type="project" value="InterPro"/>
</dbReference>
<feature type="domain" description="HTH lysR-type" evidence="5">
    <location>
        <begin position="1"/>
        <end position="58"/>
    </location>
</feature>
<comment type="caution">
    <text evidence="6">The sequence shown here is derived from an EMBL/GenBank/DDBJ whole genome shotgun (WGS) entry which is preliminary data.</text>
</comment>
<dbReference type="InterPro" id="IPR036388">
    <property type="entry name" value="WH-like_DNA-bd_sf"/>
</dbReference>
<dbReference type="EMBL" id="RAHJ01000014">
    <property type="protein sequence ID" value="RJX69048.1"/>
    <property type="molecule type" value="Genomic_DNA"/>
</dbReference>
<dbReference type="Proteomes" id="UP000284322">
    <property type="component" value="Unassembled WGS sequence"/>
</dbReference>
<dbReference type="PRINTS" id="PR00039">
    <property type="entry name" value="HTHLYSR"/>
</dbReference>
<comment type="similarity">
    <text evidence="1">Belongs to the LysR transcriptional regulatory family.</text>
</comment>
<accession>A0A419R3E3</accession>
<dbReference type="PANTHER" id="PTHR30126">
    <property type="entry name" value="HTH-TYPE TRANSCRIPTIONAL REGULATOR"/>
    <property type="match status" value="1"/>
</dbReference>
<proteinExistence type="inferred from homology"/>
<dbReference type="Gene3D" id="1.10.10.10">
    <property type="entry name" value="Winged helix-like DNA-binding domain superfamily/Winged helix DNA-binding domain"/>
    <property type="match status" value="1"/>
</dbReference>
<evidence type="ECO:0000256" key="2">
    <source>
        <dbReference type="ARBA" id="ARBA00023015"/>
    </source>
</evidence>
<dbReference type="FunFam" id="1.10.10.10:FF:000001">
    <property type="entry name" value="LysR family transcriptional regulator"/>
    <property type="match status" value="1"/>
</dbReference>
<evidence type="ECO:0000259" key="5">
    <source>
        <dbReference type="PROSITE" id="PS50931"/>
    </source>
</evidence>
<sequence length="290" mass="31392">MTLEQLRIFIGVAEREHVTKAAQDLNVTQSAASGAIATLEARHGVPLFHRVGRGIQLTEAGSAFLEEARAVVGRAAHAEMMLAEFGGLERGTLRLVASQTIASYWLPGKLAAFNAMYPKIAVELAIDNTEGAAMQVLSGAAELGFVEGTIDDPALAHWVVGHDPMVLVGRERVTNIDDAWLREARWIVREQGSGTRSTFEEVLQARHIDPAQLAISMTLPSNEAVRTAVEAGAGVAALSRLVVGRALGNGDLVELPFDVPDRPFHALRHKERYRTRAADALTDLIKEQRP</sequence>
<organism evidence="6 7">
    <name type="scientific">Tsuneonella suprasediminis</name>
    <dbReference type="NCBI Taxonomy" id="2306996"/>
    <lineage>
        <taxon>Bacteria</taxon>
        <taxon>Pseudomonadati</taxon>
        <taxon>Pseudomonadota</taxon>
        <taxon>Alphaproteobacteria</taxon>
        <taxon>Sphingomonadales</taxon>
        <taxon>Erythrobacteraceae</taxon>
        <taxon>Tsuneonella</taxon>
    </lineage>
</organism>
<dbReference type="OrthoDB" id="9808620at2"/>
<dbReference type="InterPro" id="IPR036390">
    <property type="entry name" value="WH_DNA-bd_sf"/>
</dbReference>
<dbReference type="SUPFAM" id="SSF53850">
    <property type="entry name" value="Periplasmic binding protein-like II"/>
    <property type="match status" value="1"/>
</dbReference>
<protein>
    <submittedName>
        <fullName evidence="6">LysR family transcriptional regulator</fullName>
    </submittedName>
</protein>
<evidence type="ECO:0000256" key="4">
    <source>
        <dbReference type="ARBA" id="ARBA00023163"/>
    </source>
</evidence>
<dbReference type="Pfam" id="PF00126">
    <property type="entry name" value="HTH_1"/>
    <property type="match status" value="1"/>
</dbReference>
<dbReference type="InterPro" id="IPR000847">
    <property type="entry name" value="LysR_HTH_N"/>
</dbReference>
<dbReference type="RefSeq" id="WP_120107339.1">
    <property type="nucleotide sequence ID" value="NZ_RAHJ01000014.1"/>
</dbReference>
<dbReference type="SUPFAM" id="SSF46785">
    <property type="entry name" value="Winged helix' DNA-binding domain"/>
    <property type="match status" value="1"/>
</dbReference>
<evidence type="ECO:0000313" key="6">
    <source>
        <dbReference type="EMBL" id="RJX69048.1"/>
    </source>
</evidence>
<keyword evidence="2" id="KW-0805">Transcription regulation</keyword>
<evidence type="ECO:0000313" key="7">
    <source>
        <dbReference type="Proteomes" id="UP000284322"/>
    </source>
</evidence>
<gene>
    <name evidence="6" type="ORF">D6858_03855</name>
</gene>
<evidence type="ECO:0000256" key="3">
    <source>
        <dbReference type="ARBA" id="ARBA00023125"/>
    </source>
</evidence>
<reference evidence="6 7" key="1">
    <citation type="submission" date="2018-09" db="EMBL/GenBank/DDBJ databases">
        <title>Altererythrobacter sp.Ery1 and Ery12, the genome sequencing of novel strains in genus Alterythrobacter.</title>
        <authorList>
            <person name="Cheng H."/>
            <person name="Wu Y.-H."/>
            <person name="Fang C."/>
            <person name="Xu X.-W."/>
        </authorList>
    </citation>
    <scope>NUCLEOTIDE SEQUENCE [LARGE SCALE GENOMIC DNA]</scope>
    <source>
        <strain evidence="6 7">Ery12</strain>
    </source>
</reference>
<dbReference type="AlphaFoldDB" id="A0A419R3E3"/>
<dbReference type="PROSITE" id="PS50931">
    <property type="entry name" value="HTH_LYSR"/>
    <property type="match status" value="1"/>
</dbReference>
<dbReference type="Pfam" id="PF03466">
    <property type="entry name" value="LysR_substrate"/>
    <property type="match status" value="1"/>
</dbReference>
<dbReference type="InterPro" id="IPR005119">
    <property type="entry name" value="LysR_subst-bd"/>
</dbReference>
<evidence type="ECO:0000256" key="1">
    <source>
        <dbReference type="ARBA" id="ARBA00009437"/>
    </source>
</evidence>
<keyword evidence="7" id="KW-1185">Reference proteome</keyword>
<dbReference type="PANTHER" id="PTHR30126:SF39">
    <property type="entry name" value="HTH-TYPE TRANSCRIPTIONAL REGULATOR CYSL"/>
    <property type="match status" value="1"/>
</dbReference>
<keyword evidence="3" id="KW-0238">DNA-binding</keyword>
<keyword evidence="4" id="KW-0804">Transcription</keyword>
<dbReference type="GO" id="GO:0000976">
    <property type="term" value="F:transcription cis-regulatory region binding"/>
    <property type="evidence" value="ECO:0007669"/>
    <property type="project" value="TreeGrafter"/>
</dbReference>